<dbReference type="NCBIfam" id="TIGR02607">
    <property type="entry name" value="antidote_HigA"/>
    <property type="match status" value="1"/>
</dbReference>
<evidence type="ECO:0000259" key="2">
    <source>
        <dbReference type="PROSITE" id="PS50943"/>
    </source>
</evidence>
<evidence type="ECO:0000313" key="4">
    <source>
        <dbReference type="Proteomes" id="UP000727654"/>
    </source>
</evidence>
<dbReference type="InterPro" id="IPR010982">
    <property type="entry name" value="Lambda_DNA-bd_dom_sf"/>
</dbReference>
<dbReference type="PROSITE" id="PS50943">
    <property type="entry name" value="HTH_CROC1"/>
    <property type="match status" value="1"/>
</dbReference>
<keyword evidence="4" id="KW-1185">Reference proteome</keyword>
<dbReference type="Pfam" id="PF01381">
    <property type="entry name" value="HTH_3"/>
    <property type="match status" value="1"/>
</dbReference>
<feature type="domain" description="HTH cro/C1-type" evidence="2">
    <location>
        <begin position="22"/>
        <end position="69"/>
    </location>
</feature>
<gene>
    <name evidence="3" type="ORF">LMG23992_03672</name>
</gene>
<proteinExistence type="predicted"/>
<dbReference type="PANTHER" id="PTHR36924">
    <property type="entry name" value="ANTITOXIN HIGA-1"/>
    <property type="match status" value="1"/>
</dbReference>
<sequence length="103" mass="11371">MTREVPLATPGEILQADWLEPLGLSQYALAKAIDVPPRRINEIVKGERAITADTAVRLAAFFGTDAQSWMNLQTYYDTEMAKERIGAAKLAEIRRHTVAGQAT</sequence>
<name>A0ABM8XDH6_9BURK</name>
<dbReference type="EMBL" id="CAJZAI010000009">
    <property type="protein sequence ID" value="CAG9178156.1"/>
    <property type="molecule type" value="Genomic_DNA"/>
</dbReference>
<dbReference type="RefSeq" id="WP_224081239.1">
    <property type="nucleotide sequence ID" value="NZ_CAJZAI010000009.1"/>
</dbReference>
<dbReference type="SMART" id="SM00530">
    <property type="entry name" value="HTH_XRE"/>
    <property type="match status" value="1"/>
</dbReference>
<protein>
    <recommendedName>
        <fullName evidence="2">HTH cro/C1-type domain-containing protein</fullName>
    </recommendedName>
</protein>
<dbReference type="Gene3D" id="1.10.260.40">
    <property type="entry name" value="lambda repressor-like DNA-binding domains"/>
    <property type="match status" value="1"/>
</dbReference>
<dbReference type="PANTHER" id="PTHR36924:SF1">
    <property type="entry name" value="ANTITOXIN HIGA-1"/>
    <property type="match status" value="1"/>
</dbReference>
<dbReference type="InterPro" id="IPR013430">
    <property type="entry name" value="Toxin_antidote_HigA"/>
</dbReference>
<accession>A0ABM8XDH6</accession>
<reference evidence="3 4" key="1">
    <citation type="submission" date="2021-08" db="EMBL/GenBank/DDBJ databases">
        <authorList>
            <person name="Peeters C."/>
        </authorList>
    </citation>
    <scope>NUCLEOTIDE SEQUENCE [LARGE SCALE GENOMIC DNA]</scope>
    <source>
        <strain evidence="3 4">LMG 23992</strain>
    </source>
</reference>
<dbReference type="Proteomes" id="UP000727654">
    <property type="component" value="Unassembled WGS sequence"/>
</dbReference>
<comment type="caution">
    <text evidence="3">The sequence shown here is derived from an EMBL/GenBank/DDBJ whole genome shotgun (WGS) entry which is preliminary data.</text>
</comment>
<dbReference type="CDD" id="cd00093">
    <property type="entry name" value="HTH_XRE"/>
    <property type="match status" value="1"/>
</dbReference>
<evidence type="ECO:0000256" key="1">
    <source>
        <dbReference type="ARBA" id="ARBA00023125"/>
    </source>
</evidence>
<keyword evidence="1" id="KW-0238">DNA-binding</keyword>
<evidence type="ECO:0000313" key="3">
    <source>
        <dbReference type="EMBL" id="CAG9178156.1"/>
    </source>
</evidence>
<dbReference type="InterPro" id="IPR001387">
    <property type="entry name" value="Cro/C1-type_HTH"/>
</dbReference>
<organism evidence="3 4">
    <name type="scientific">Cupriavidus laharis</name>
    <dbReference type="NCBI Taxonomy" id="151654"/>
    <lineage>
        <taxon>Bacteria</taxon>
        <taxon>Pseudomonadati</taxon>
        <taxon>Pseudomonadota</taxon>
        <taxon>Betaproteobacteria</taxon>
        <taxon>Burkholderiales</taxon>
        <taxon>Burkholderiaceae</taxon>
        <taxon>Cupriavidus</taxon>
    </lineage>
</organism>
<dbReference type="SUPFAM" id="SSF47413">
    <property type="entry name" value="lambda repressor-like DNA-binding domains"/>
    <property type="match status" value="1"/>
</dbReference>